<feature type="transmembrane region" description="Helical" evidence="1">
    <location>
        <begin position="143"/>
        <end position="165"/>
    </location>
</feature>
<evidence type="ECO:0008006" key="4">
    <source>
        <dbReference type="Google" id="ProtNLM"/>
    </source>
</evidence>
<dbReference type="GO" id="GO:0035838">
    <property type="term" value="C:growing cell tip"/>
    <property type="evidence" value="ECO:0007669"/>
    <property type="project" value="TreeGrafter"/>
</dbReference>
<evidence type="ECO:0000313" key="2">
    <source>
        <dbReference type="EMBL" id="RMJ13245.1"/>
    </source>
</evidence>
<name>A0A3M2S7Z9_9HYPO</name>
<dbReference type="Proteomes" id="UP000277212">
    <property type="component" value="Unassembled WGS sequence"/>
</dbReference>
<gene>
    <name evidence="2" type="ORF">CDV36_007104</name>
</gene>
<keyword evidence="1" id="KW-0812">Transmembrane</keyword>
<protein>
    <recommendedName>
        <fullName evidence="4">Pali-domain-containing protein</fullName>
    </recommendedName>
</protein>
<accession>A0A3M2S7Z9</accession>
<keyword evidence="1" id="KW-1133">Transmembrane helix</keyword>
<dbReference type="AlphaFoldDB" id="A0A3M2S7Z9"/>
<organism evidence="2 3">
    <name type="scientific">Fusarium kuroshium</name>
    <dbReference type="NCBI Taxonomy" id="2010991"/>
    <lineage>
        <taxon>Eukaryota</taxon>
        <taxon>Fungi</taxon>
        <taxon>Dikarya</taxon>
        <taxon>Ascomycota</taxon>
        <taxon>Pezizomycotina</taxon>
        <taxon>Sordariomycetes</taxon>
        <taxon>Hypocreomycetidae</taxon>
        <taxon>Hypocreales</taxon>
        <taxon>Nectriaceae</taxon>
        <taxon>Fusarium</taxon>
        <taxon>Fusarium solani species complex</taxon>
    </lineage>
</organism>
<comment type="caution">
    <text evidence="2">The sequence shown here is derived from an EMBL/GenBank/DDBJ whole genome shotgun (WGS) entry which is preliminary data.</text>
</comment>
<dbReference type="PANTHER" id="PTHR28013">
    <property type="entry name" value="PROTEIN DCV1-RELATED"/>
    <property type="match status" value="1"/>
</dbReference>
<keyword evidence="1" id="KW-0472">Membrane</keyword>
<evidence type="ECO:0000256" key="1">
    <source>
        <dbReference type="SAM" id="Phobius"/>
    </source>
</evidence>
<feature type="transmembrane region" description="Helical" evidence="1">
    <location>
        <begin position="12"/>
        <end position="32"/>
    </location>
</feature>
<dbReference type="STRING" id="2010991.A0A3M2S7Z9"/>
<dbReference type="EMBL" id="NKUJ01000113">
    <property type="protein sequence ID" value="RMJ13245.1"/>
    <property type="molecule type" value="Genomic_DNA"/>
</dbReference>
<dbReference type="InterPro" id="IPR051380">
    <property type="entry name" value="pH-response_reg_palI/RIM9"/>
</dbReference>
<dbReference type="PANTHER" id="PTHR28013:SF7">
    <property type="entry name" value="PALI-DOMAIN-CONTAINING PROTEIN"/>
    <property type="match status" value="1"/>
</dbReference>
<keyword evidence="3" id="KW-1185">Reference proteome</keyword>
<sequence length="230" mass="24449">MGVGRFIHHFGGFLLLAATVLLIVVDITAPVVNDIAILKVDLNELASTNTSQVPTTINFGTFGYCILRESGDECSKSQIGYNPASVIYNAAGGNVVEFSDAAENAAKALTYVMVLHPVATGLCFIAFLLALGAGTLGSLMSSLVALLAFFVTLVALACDFAGFALVKRRVNNADIDLKAEWAVGIWLVLVAAVLALAATIIVFFTCCSGRRRRSRESKKMAAYQSSPTRY</sequence>
<feature type="transmembrane region" description="Helical" evidence="1">
    <location>
        <begin position="185"/>
        <end position="209"/>
    </location>
</feature>
<dbReference type="GO" id="GO:0005886">
    <property type="term" value="C:plasma membrane"/>
    <property type="evidence" value="ECO:0007669"/>
    <property type="project" value="InterPro"/>
</dbReference>
<dbReference type="Pfam" id="PF06687">
    <property type="entry name" value="SUR7"/>
    <property type="match status" value="1"/>
</dbReference>
<evidence type="ECO:0000313" key="3">
    <source>
        <dbReference type="Proteomes" id="UP000277212"/>
    </source>
</evidence>
<dbReference type="GO" id="GO:0032153">
    <property type="term" value="C:cell division site"/>
    <property type="evidence" value="ECO:0007669"/>
    <property type="project" value="TreeGrafter"/>
</dbReference>
<dbReference type="OrthoDB" id="2354757at2759"/>
<dbReference type="InterPro" id="IPR009571">
    <property type="entry name" value="SUR7/Rim9-like_fungi"/>
</dbReference>
<proteinExistence type="predicted"/>
<feature type="transmembrane region" description="Helical" evidence="1">
    <location>
        <begin position="108"/>
        <end position="131"/>
    </location>
</feature>
<reference evidence="2 3" key="1">
    <citation type="submission" date="2017-06" db="EMBL/GenBank/DDBJ databases">
        <title>Comparative genomic analysis of Ambrosia Fusariam Clade fungi.</title>
        <authorList>
            <person name="Stajich J.E."/>
            <person name="Carrillo J."/>
            <person name="Kijimoto T."/>
            <person name="Eskalen A."/>
            <person name="O'Donnell K."/>
            <person name="Kasson M."/>
        </authorList>
    </citation>
    <scope>NUCLEOTIDE SEQUENCE [LARGE SCALE GENOMIC DNA]</scope>
    <source>
        <strain evidence="2">UCR3666</strain>
    </source>
</reference>